<evidence type="ECO:0000256" key="4">
    <source>
        <dbReference type="ARBA" id="ARBA00022827"/>
    </source>
</evidence>
<keyword evidence="4" id="KW-0274">FAD</keyword>
<accession>A0A366DG55</accession>
<dbReference type="RefSeq" id="WP_067513814.1">
    <property type="nucleotide sequence ID" value="NZ_CP107943.1"/>
</dbReference>
<reference evidence="7 8" key="1">
    <citation type="submission" date="2018-06" db="EMBL/GenBank/DDBJ databases">
        <title>Genomic Encyclopedia of Type Strains, Phase IV (KMG-IV): sequencing the most valuable type-strain genomes for metagenomic binning, comparative biology and taxonomic classification.</title>
        <authorList>
            <person name="Goeker M."/>
        </authorList>
    </citation>
    <scope>NUCLEOTIDE SEQUENCE [LARGE SCALE GENOMIC DNA]</scope>
    <source>
        <strain evidence="7 8">DSM 44599</strain>
    </source>
</reference>
<comment type="cofactor">
    <cofactor evidence="1">
        <name>FAD</name>
        <dbReference type="ChEBI" id="CHEBI:57692"/>
    </cofactor>
</comment>
<sequence>MTVTSEVERVTPDDPRYATLTASFNGRWSGTPDYVLLPRSVEETVAAVQHVVDSGARFAVHSSGAGYEGLIAAPQNRVVISTSQLTSVEYDAKRSAFAVGPGITTVDLYKALHEQWRVTVPAGVGPPVALGGQVTNAGYGAFTRQFGHLVDYLEAVEVVVVDAGGRARAVVASRAADDPNRDLWWAHTGGGGGTFGVVTKFWFRAPDAEGDAPADALPAAPEEMLVSEVVFRWADLDEAKFTRLLTNFTGWHARNSAPDSPAVNLFSALKPRHISAGEFLLSTQIDAATPDAERILDEFLAAVAEGVAEYRVDVRERVSWISHVTAWANLGGDGWEGKGRFKAKSAYLRTELPADQASAFYRRLTDPDFREPATLVELGGYGGRVNAVDPAETAAPQRDSIIKLLFLVMWATEAEDAANLAWIRGWYRDVYAATGGVPAAGGPNGGAVLNYTDTDLADPELNDSGHSWEELLFGSAYPRLRQVKADWDPGNHFTHTLAVRPAD</sequence>
<dbReference type="EMBL" id="QNRE01000009">
    <property type="protein sequence ID" value="RBO88238.1"/>
    <property type="molecule type" value="Genomic_DNA"/>
</dbReference>
<evidence type="ECO:0000256" key="5">
    <source>
        <dbReference type="ARBA" id="ARBA00023002"/>
    </source>
</evidence>
<dbReference type="Proteomes" id="UP000252586">
    <property type="component" value="Unassembled WGS sequence"/>
</dbReference>
<evidence type="ECO:0000256" key="1">
    <source>
        <dbReference type="ARBA" id="ARBA00001974"/>
    </source>
</evidence>
<proteinExistence type="inferred from homology"/>
<dbReference type="Pfam" id="PF08031">
    <property type="entry name" value="BBE"/>
    <property type="match status" value="1"/>
</dbReference>
<comment type="similarity">
    <text evidence="2">Belongs to the oxygen-dependent FAD-linked oxidoreductase family.</text>
</comment>
<dbReference type="OrthoDB" id="545125at2"/>
<dbReference type="GO" id="GO:0016491">
    <property type="term" value="F:oxidoreductase activity"/>
    <property type="evidence" value="ECO:0007669"/>
    <property type="project" value="UniProtKB-KW"/>
</dbReference>
<keyword evidence="8" id="KW-1185">Reference proteome</keyword>
<dbReference type="STRING" id="1210090.GCA_001613185_06224"/>
<comment type="caution">
    <text evidence="7">The sequence shown here is derived from an EMBL/GenBank/DDBJ whole genome shotgun (WGS) entry which is preliminary data.</text>
</comment>
<evidence type="ECO:0000259" key="6">
    <source>
        <dbReference type="PROSITE" id="PS51387"/>
    </source>
</evidence>
<keyword evidence="3" id="KW-0285">Flavoprotein</keyword>
<evidence type="ECO:0000313" key="8">
    <source>
        <dbReference type="Proteomes" id="UP000252586"/>
    </source>
</evidence>
<dbReference type="Gene3D" id="3.30.465.10">
    <property type="match status" value="1"/>
</dbReference>
<dbReference type="GO" id="GO:0071949">
    <property type="term" value="F:FAD binding"/>
    <property type="evidence" value="ECO:0007669"/>
    <property type="project" value="InterPro"/>
</dbReference>
<dbReference type="InterPro" id="IPR006094">
    <property type="entry name" value="Oxid_FAD_bind_N"/>
</dbReference>
<dbReference type="InterPro" id="IPR050416">
    <property type="entry name" value="FAD-linked_Oxidoreductase"/>
</dbReference>
<dbReference type="PANTHER" id="PTHR42973:SF39">
    <property type="entry name" value="FAD-BINDING PCMH-TYPE DOMAIN-CONTAINING PROTEIN"/>
    <property type="match status" value="1"/>
</dbReference>
<name>A0A366DG55_9NOCA</name>
<evidence type="ECO:0000256" key="3">
    <source>
        <dbReference type="ARBA" id="ARBA00022630"/>
    </source>
</evidence>
<dbReference type="InterPro" id="IPR012951">
    <property type="entry name" value="BBE"/>
</dbReference>
<gene>
    <name evidence="7" type="ORF">DFR74_1094</name>
</gene>
<evidence type="ECO:0000313" key="7">
    <source>
        <dbReference type="EMBL" id="RBO88238.1"/>
    </source>
</evidence>
<keyword evidence="5" id="KW-0560">Oxidoreductase</keyword>
<organism evidence="7 8">
    <name type="scientific">Nocardia puris</name>
    <dbReference type="NCBI Taxonomy" id="208602"/>
    <lineage>
        <taxon>Bacteria</taxon>
        <taxon>Bacillati</taxon>
        <taxon>Actinomycetota</taxon>
        <taxon>Actinomycetes</taxon>
        <taxon>Mycobacteriales</taxon>
        <taxon>Nocardiaceae</taxon>
        <taxon>Nocardia</taxon>
    </lineage>
</organism>
<dbReference type="Pfam" id="PF01565">
    <property type="entry name" value="FAD_binding_4"/>
    <property type="match status" value="1"/>
</dbReference>
<evidence type="ECO:0000256" key="2">
    <source>
        <dbReference type="ARBA" id="ARBA00005466"/>
    </source>
</evidence>
<protein>
    <submittedName>
        <fullName evidence="7">FAD/FMN-containing dehydrogenase</fullName>
    </submittedName>
</protein>
<feature type="domain" description="FAD-binding PCMH-type" evidence="6">
    <location>
        <begin position="28"/>
        <end position="208"/>
    </location>
</feature>
<dbReference type="PANTHER" id="PTHR42973">
    <property type="entry name" value="BINDING OXIDOREDUCTASE, PUTATIVE (AFU_ORTHOLOGUE AFUA_1G17690)-RELATED"/>
    <property type="match status" value="1"/>
</dbReference>
<dbReference type="InterPro" id="IPR016166">
    <property type="entry name" value="FAD-bd_PCMH"/>
</dbReference>
<dbReference type="Gene3D" id="3.40.462.20">
    <property type="match status" value="1"/>
</dbReference>
<dbReference type="AlphaFoldDB" id="A0A366DG55"/>
<dbReference type="InterPro" id="IPR016169">
    <property type="entry name" value="FAD-bd_PCMH_sub2"/>
</dbReference>
<dbReference type="PROSITE" id="PS51387">
    <property type="entry name" value="FAD_PCMH"/>
    <property type="match status" value="1"/>
</dbReference>
<dbReference type="SUPFAM" id="SSF56176">
    <property type="entry name" value="FAD-binding/transporter-associated domain-like"/>
    <property type="match status" value="1"/>
</dbReference>
<dbReference type="InterPro" id="IPR036318">
    <property type="entry name" value="FAD-bd_PCMH-like_sf"/>
</dbReference>